<dbReference type="RefSeq" id="WP_112351630.1">
    <property type="nucleotide sequence ID" value="NZ_LS483452.1"/>
</dbReference>
<accession>A0A330LX52</accession>
<evidence type="ECO:0000313" key="3">
    <source>
        <dbReference type="Proteomes" id="UP000250123"/>
    </source>
</evidence>
<protein>
    <recommendedName>
        <fullName evidence="1">DUF6701 domain-containing protein</fullName>
    </recommendedName>
</protein>
<name>A0A330LX52_9GAMM</name>
<organism evidence="2 3">
    <name type="scientific">Shewanella benthica</name>
    <dbReference type="NCBI Taxonomy" id="43661"/>
    <lineage>
        <taxon>Bacteria</taxon>
        <taxon>Pseudomonadati</taxon>
        <taxon>Pseudomonadota</taxon>
        <taxon>Gammaproteobacteria</taxon>
        <taxon>Alteromonadales</taxon>
        <taxon>Shewanellaceae</taxon>
        <taxon>Shewanella</taxon>
    </lineage>
</organism>
<dbReference type="Pfam" id="PF20419">
    <property type="entry name" value="DUF6701"/>
    <property type="match status" value="1"/>
</dbReference>
<evidence type="ECO:0000259" key="1">
    <source>
        <dbReference type="Pfam" id="PF20419"/>
    </source>
</evidence>
<dbReference type="Proteomes" id="UP000250123">
    <property type="component" value="Chromosome SHEWBE"/>
</dbReference>
<evidence type="ECO:0000313" key="2">
    <source>
        <dbReference type="EMBL" id="SQH74919.1"/>
    </source>
</evidence>
<dbReference type="EMBL" id="LS483452">
    <property type="protein sequence ID" value="SQH74919.1"/>
    <property type="molecule type" value="Genomic_DNA"/>
</dbReference>
<reference evidence="3" key="1">
    <citation type="submission" date="2018-06" db="EMBL/GenBank/DDBJ databases">
        <authorList>
            <person name="Cea G.-C."/>
            <person name="William W."/>
        </authorList>
    </citation>
    <scope>NUCLEOTIDE SEQUENCE [LARGE SCALE GENOMIC DNA]</scope>
    <source>
        <strain evidence="3">DB21MT-2</strain>
    </source>
</reference>
<proteinExistence type="predicted"/>
<sequence>MIKVLFSKIKFLFINILAALLVLISTVLNSALAADWSKTFIEGVNSYTSLGEVILHSGSKLHNPPSNRKQPSHSVFDYQGSACVTSNGKSKECRAGNYSAELPDDRIPFVRCTSSSNQNIGPSNAENYIIDVPEGEYASILSNRYYHTLRFSANDNDGIYKIKSLNVQGGTLDLAPGQYWIEDLQISDDVDVQFPSDGTVSFFVKNHYVLDNRLLSYRSELFLLYGYSDIDLAKDSYLRGHIVSEGKLIFSDGARVDGAITSDYISIAYGGRVYFDSNASRIDVVPDCDSVTEDFALQFGKATSGAVVFETPFADGVTPLVFVMPTISSDDPNDNDGPASVFLTRVSNTGFSWRQVEPAIPWWRSDLNSRPMNEVHWVATTEGEHQFSDGTKFVAGFKDVKDVLYKDLGKYKKVSLSQSYDVVLNQIQSSVNNCWLTSTVMRNGSELSIGIDVSEAVYAGLGKYCLPGYVRLSQLKPERVAYLALESGTGKISIDGKDIQYQFGSDFWTSNSWDSVEANQQCSILRPLVGFTKTPIFVAGKHSRYDNNGGWLRRCQLTKNTVSMVTDEDRYQNSERDHAAEKYGFVALEVIEDIQELVHHFEFDYSSSPLTCNAEEMTIRACRNASCDLFTDPVTATLSPETMANGGWVGGSVVSLVSGTAKVSLRSNTTDPVTIGVTSSFPSRVAGSDTLCRQGAGPLNTASCTISFAESGFIFDIPDEFSNKSSTDILLKAVKQGDSQQCVPAFKNKAKSLAFWSDYKAPSTGTKKISVKSGTTEEDVGSSEATATALTLNFDNNGEAKIDVNYADAGNMQLNVRYTGSADESGLIMDGSDLFVRRPVGLCVESEACTNCSVTSSKYKRAGEEFDITVKAMAWQSDGDGDICSGNIITPNFTHKNMELSHDLISPLAADGGATGSLGLREYEQTAGEQTIKQSVSEVGIFTFSVTPKVGVYFGYDIAGATTENMGRFTPYYLSVTPEDPELLPTCVSFTDQFTYMDEPFRFKTGAEPRLLVLGKNKDGNETKNYQVETWWKYINQWNGRIFGNLAGSSLPSLEEIDPTTRSVAFLDGVAGGSRSAYLQDGILRYRRTSTPMAPFDALFELRLPANDLKDIDGICYQESAMSTCVGITFEEVAQGDDFELRYGRMVLENGYGPETESLRIPVRTEYVSEVTGPMWVVNRDDDCSVYNTDSSFDTGEMVTTGLNMTFPAGFPSITAYSNAKLTLQNGTIQNSVNQIYFTVPNATGVVPLKQHVEPWLKWYWNFDGNKPNVLYDPRASAFFGTYRGHDKVIYWREVN</sequence>
<dbReference type="OrthoDB" id="9790247at2"/>
<dbReference type="InterPro" id="IPR046524">
    <property type="entry name" value="DUF6701"/>
</dbReference>
<feature type="domain" description="DUF6701" evidence="1">
    <location>
        <begin position="689"/>
        <end position="1295"/>
    </location>
</feature>
<dbReference type="KEGG" id="sbk:SHEWBE_0950"/>
<gene>
    <name evidence="2" type="ORF">SHEWBE_0950</name>
</gene>